<dbReference type="Proteomes" id="UP000217289">
    <property type="component" value="Chromosome"/>
</dbReference>
<dbReference type="InterPro" id="IPR029016">
    <property type="entry name" value="GAF-like_dom_sf"/>
</dbReference>
<dbReference type="InterPro" id="IPR035965">
    <property type="entry name" value="PAS-like_dom_sf"/>
</dbReference>
<dbReference type="PRINTS" id="PR00344">
    <property type="entry name" value="BCTRLSENSOR"/>
</dbReference>
<dbReference type="PROSITE" id="PS50112">
    <property type="entry name" value="PAS"/>
    <property type="match status" value="1"/>
</dbReference>
<dbReference type="EMBL" id="CP022163">
    <property type="protein sequence ID" value="ATB29451.1"/>
    <property type="molecule type" value="Genomic_DNA"/>
</dbReference>
<dbReference type="SMART" id="SM00388">
    <property type="entry name" value="HisKA"/>
    <property type="match status" value="1"/>
</dbReference>
<name>A0A250IE82_9BACT</name>
<sequence>MPPSSVSSLAPERVLTPAGGEMGERIRAFDWSTTPLGPLSQWPASLRTTVNILLLAPLPMALLWGPEGILLYNDGYARIAGGHHPQVLGLPAVVGWPEIADFNRGVIEAGLRGESLSFKDRHLVLHRNGVPEETWLDLTYTPVTDEYGQPMGMWAIVVETTERVKEERRRRRAETSLLVANERIQLALDAGAVIGTWVWDIPADRFSADARFARTFTMNAEHLEEGVPLARAVQSIHPEDTARVEELIARAVREGGLYRAEYRVRQWDGSWMWIEANGHCERDAQGRALRFPGVLLDIDARKKAESRQAFLLALSDRLRPLSEPRAIMSLAAELLGRRLGIHRAGYAEFDASQTMVEFVTSWSEGPLGPLEGRYALALFGRPVVAGLESGQTVIFEDMMRDEGAADVSDALGARAAVVVPLMRANLLRGVLYLNHREVRAWPPEEISLVEEVASRTWEALERALAEKELRELNVSLEKRVEERTRERNRLWELSQAPFLIADMEGRWVSMSPAWTTLLGWSEDELLGRTSEWMEHPEDRNATRSEVSQLSEGQRTLRFENRFRHKDGSYRYFSWLAVPSEGLLYCVARDVTEDKQREAELARTQEQLRQSQKMEAVGQLTGGIAHDFNNLLAGIVGALDLLARRIKSGKLDNVQRYIDAATASANRAAALTHRLLAFARRQSLDVKPTDINALVLSLEELLHRTLGENVSLKTQLKADLWTARTDANQFESALLNLVINARDAMPDGGKLTIETANTHLDESYVRAFEGLAAGDYVVMCVSDTGTGMTPDVVAKAFDPFFTTKPIGQGTGLGLSMIYGFVRQSGGHVRIYSEVGQGTTVKLYLPRHGAEAAAREKVAGEAQRALEGETVLVVEDDPSVRMVVVDVLQDLGYRALEAGDAKQALPHLEGRGRIDLLVTDVGLPGMNGRQLAEIARQKRPGLKVLFATGYAEGAAVRGGFLAEGMEMITKPFPVDVLAARLRAMLTPD</sequence>
<dbReference type="CDD" id="cd00130">
    <property type="entry name" value="PAS"/>
    <property type="match status" value="2"/>
</dbReference>
<dbReference type="SMART" id="SM00448">
    <property type="entry name" value="REC"/>
    <property type="match status" value="1"/>
</dbReference>
<dbReference type="SMART" id="SM00086">
    <property type="entry name" value="PAC"/>
    <property type="match status" value="3"/>
</dbReference>
<dbReference type="RefSeq" id="WP_095978013.1">
    <property type="nucleotide sequence ID" value="NZ_CP022163.1"/>
</dbReference>
<dbReference type="Gene3D" id="3.30.565.10">
    <property type="entry name" value="Histidine kinase-like ATPase, C-terminal domain"/>
    <property type="match status" value="1"/>
</dbReference>
<dbReference type="Pfam" id="PF13185">
    <property type="entry name" value="GAF_2"/>
    <property type="match status" value="1"/>
</dbReference>
<evidence type="ECO:0000259" key="10">
    <source>
        <dbReference type="PROSITE" id="PS50113"/>
    </source>
</evidence>
<comment type="catalytic activity">
    <reaction evidence="1">
        <text>ATP + protein L-histidine = ADP + protein N-phospho-L-histidine.</text>
        <dbReference type="EC" id="2.7.13.3"/>
    </reaction>
</comment>
<evidence type="ECO:0000259" key="9">
    <source>
        <dbReference type="PROSITE" id="PS50112"/>
    </source>
</evidence>
<dbReference type="SUPFAM" id="SSF52172">
    <property type="entry name" value="CheY-like"/>
    <property type="match status" value="1"/>
</dbReference>
<dbReference type="Pfam" id="PF00512">
    <property type="entry name" value="HisKA"/>
    <property type="match status" value="1"/>
</dbReference>
<proteinExistence type="predicted"/>
<feature type="modified residue" description="4-aspartylphosphate" evidence="6">
    <location>
        <position position="918"/>
    </location>
</feature>
<evidence type="ECO:0000313" key="11">
    <source>
        <dbReference type="EMBL" id="ATB29451.1"/>
    </source>
</evidence>
<evidence type="ECO:0000256" key="4">
    <source>
        <dbReference type="ARBA" id="ARBA00022679"/>
    </source>
</evidence>
<evidence type="ECO:0000256" key="2">
    <source>
        <dbReference type="ARBA" id="ARBA00012438"/>
    </source>
</evidence>
<evidence type="ECO:0000313" key="12">
    <source>
        <dbReference type="Proteomes" id="UP000217289"/>
    </source>
</evidence>
<dbReference type="SMART" id="SM00091">
    <property type="entry name" value="PAS"/>
    <property type="match status" value="2"/>
</dbReference>
<dbReference type="PANTHER" id="PTHR43065">
    <property type="entry name" value="SENSOR HISTIDINE KINASE"/>
    <property type="match status" value="1"/>
</dbReference>
<dbReference type="SUPFAM" id="SSF55874">
    <property type="entry name" value="ATPase domain of HSP90 chaperone/DNA topoisomerase II/histidine kinase"/>
    <property type="match status" value="1"/>
</dbReference>
<dbReference type="InterPro" id="IPR001610">
    <property type="entry name" value="PAC"/>
</dbReference>
<feature type="domain" description="Histidine kinase" evidence="7">
    <location>
        <begin position="622"/>
        <end position="847"/>
    </location>
</feature>
<dbReference type="Gene3D" id="3.30.450.40">
    <property type="match status" value="1"/>
</dbReference>
<dbReference type="InterPro" id="IPR003594">
    <property type="entry name" value="HATPase_dom"/>
</dbReference>
<protein>
    <recommendedName>
        <fullName evidence="2">histidine kinase</fullName>
        <ecNumber evidence="2">2.7.13.3</ecNumber>
    </recommendedName>
</protein>
<dbReference type="InterPro" id="IPR003661">
    <property type="entry name" value="HisK_dim/P_dom"/>
</dbReference>
<dbReference type="NCBIfam" id="TIGR00229">
    <property type="entry name" value="sensory_box"/>
    <property type="match status" value="2"/>
</dbReference>
<keyword evidence="12" id="KW-1185">Reference proteome</keyword>
<gene>
    <name evidence="11" type="ORF">MEBOL_002900</name>
</gene>
<dbReference type="CDD" id="cd00082">
    <property type="entry name" value="HisKA"/>
    <property type="match status" value="1"/>
</dbReference>
<dbReference type="InterPro" id="IPR013655">
    <property type="entry name" value="PAS_fold_3"/>
</dbReference>
<dbReference type="PROSITE" id="PS50110">
    <property type="entry name" value="RESPONSE_REGULATORY"/>
    <property type="match status" value="1"/>
</dbReference>
<dbReference type="InterPro" id="IPR011006">
    <property type="entry name" value="CheY-like_superfamily"/>
</dbReference>
<keyword evidence="3 6" id="KW-0597">Phosphoprotein</keyword>
<dbReference type="AlphaFoldDB" id="A0A250IE82"/>
<dbReference type="InterPro" id="IPR004358">
    <property type="entry name" value="Sig_transdc_His_kin-like_C"/>
</dbReference>
<dbReference type="SUPFAM" id="SSF55785">
    <property type="entry name" value="PYP-like sensor domain (PAS domain)"/>
    <property type="match status" value="3"/>
</dbReference>
<dbReference type="PANTHER" id="PTHR43065:SF42">
    <property type="entry name" value="TWO-COMPONENT SENSOR PPRA"/>
    <property type="match status" value="1"/>
</dbReference>
<dbReference type="OrthoDB" id="9806821at2"/>
<dbReference type="InterPro" id="IPR005467">
    <property type="entry name" value="His_kinase_dom"/>
</dbReference>
<dbReference type="Gene3D" id="3.30.450.20">
    <property type="entry name" value="PAS domain"/>
    <property type="match status" value="3"/>
</dbReference>
<accession>A0A250IE82</accession>
<dbReference type="InterPro" id="IPR000014">
    <property type="entry name" value="PAS"/>
</dbReference>
<dbReference type="SMART" id="SM00387">
    <property type="entry name" value="HATPase_c"/>
    <property type="match status" value="1"/>
</dbReference>
<dbReference type="PROSITE" id="PS50113">
    <property type="entry name" value="PAC"/>
    <property type="match status" value="1"/>
</dbReference>
<dbReference type="CDD" id="cd16919">
    <property type="entry name" value="HATPase_CckA-like"/>
    <property type="match status" value="1"/>
</dbReference>
<dbReference type="Pfam" id="PF00072">
    <property type="entry name" value="Response_reg"/>
    <property type="match status" value="1"/>
</dbReference>
<evidence type="ECO:0000259" key="7">
    <source>
        <dbReference type="PROSITE" id="PS50109"/>
    </source>
</evidence>
<keyword evidence="4" id="KW-0808">Transferase</keyword>
<dbReference type="InterPro" id="IPR001789">
    <property type="entry name" value="Sig_transdc_resp-reg_receiver"/>
</dbReference>
<dbReference type="InterPro" id="IPR003018">
    <property type="entry name" value="GAF"/>
</dbReference>
<evidence type="ECO:0000256" key="6">
    <source>
        <dbReference type="PROSITE-ProRule" id="PRU00169"/>
    </source>
</evidence>
<keyword evidence="5 11" id="KW-0418">Kinase</keyword>
<dbReference type="SUPFAM" id="SSF47384">
    <property type="entry name" value="Homodimeric domain of signal transducing histidine kinase"/>
    <property type="match status" value="1"/>
</dbReference>
<dbReference type="KEGG" id="mbd:MEBOL_002900"/>
<dbReference type="EC" id="2.7.13.3" evidence="2"/>
<organism evidence="11 12">
    <name type="scientific">Melittangium boletus DSM 14713</name>
    <dbReference type="NCBI Taxonomy" id="1294270"/>
    <lineage>
        <taxon>Bacteria</taxon>
        <taxon>Pseudomonadati</taxon>
        <taxon>Myxococcota</taxon>
        <taxon>Myxococcia</taxon>
        <taxon>Myxococcales</taxon>
        <taxon>Cystobacterineae</taxon>
        <taxon>Archangiaceae</taxon>
        <taxon>Melittangium</taxon>
    </lineage>
</organism>
<dbReference type="SMART" id="SM00065">
    <property type="entry name" value="GAF"/>
    <property type="match status" value="1"/>
</dbReference>
<dbReference type="InterPro" id="IPR000700">
    <property type="entry name" value="PAS-assoc_C"/>
</dbReference>
<feature type="domain" description="Response regulatory" evidence="8">
    <location>
        <begin position="868"/>
        <end position="983"/>
    </location>
</feature>
<reference evidence="11 12" key="1">
    <citation type="submission" date="2017-06" db="EMBL/GenBank/DDBJ databases">
        <authorList>
            <person name="Kim H.J."/>
            <person name="Triplett B.A."/>
        </authorList>
    </citation>
    <scope>NUCLEOTIDE SEQUENCE [LARGE SCALE GENOMIC DNA]</scope>
    <source>
        <strain evidence="11 12">DSM 14713</strain>
    </source>
</reference>
<dbReference type="Pfam" id="PF02518">
    <property type="entry name" value="HATPase_c"/>
    <property type="match status" value="1"/>
</dbReference>
<dbReference type="InterPro" id="IPR036890">
    <property type="entry name" value="HATPase_C_sf"/>
</dbReference>
<evidence type="ECO:0000256" key="3">
    <source>
        <dbReference type="ARBA" id="ARBA00022553"/>
    </source>
</evidence>
<evidence type="ECO:0000256" key="5">
    <source>
        <dbReference type="ARBA" id="ARBA00022777"/>
    </source>
</evidence>
<dbReference type="PROSITE" id="PS50109">
    <property type="entry name" value="HIS_KIN"/>
    <property type="match status" value="1"/>
</dbReference>
<evidence type="ECO:0000256" key="1">
    <source>
        <dbReference type="ARBA" id="ARBA00000085"/>
    </source>
</evidence>
<dbReference type="SUPFAM" id="SSF55781">
    <property type="entry name" value="GAF domain-like"/>
    <property type="match status" value="1"/>
</dbReference>
<evidence type="ECO:0000259" key="8">
    <source>
        <dbReference type="PROSITE" id="PS50110"/>
    </source>
</evidence>
<dbReference type="Pfam" id="PF08447">
    <property type="entry name" value="PAS_3"/>
    <property type="match status" value="2"/>
</dbReference>
<dbReference type="GO" id="GO:0000155">
    <property type="term" value="F:phosphorelay sensor kinase activity"/>
    <property type="evidence" value="ECO:0007669"/>
    <property type="project" value="InterPro"/>
</dbReference>
<dbReference type="InterPro" id="IPR036097">
    <property type="entry name" value="HisK_dim/P_sf"/>
</dbReference>
<feature type="domain" description="PAS" evidence="9">
    <location>
        <begin position="483"/>
        <end position="553"/>
    </location>
</feature>
<dbReference type="Gene3D" id="1.10.287.130">
    <property type="match status" value="1"/>
</dbReference>
<dbReference type="Gene3D" id="3.40.50.2300">
    <property type="match status" value="1"/>
</dbReference>
<feature type="domain" description="PAC" evidence="10">
    <location>
        <begin position="258"/>
        <end position="310"/>
    </location>
</feature>
<dbReference type="CDD" id="cd18161">
    <property type="entry name" value="REC_hyHK_blue-like"/>
    <property type="match status" value="1"/>
</dbReference>